<keyword evidence="4" id="KW-1185">Reference proteome</keyword>
<evidence type="ECO:0000259" key="2">
    <source>
        <dbReference type="SMART" id="SM00198"/>
    </source>
</evidence>
<dbReference type="SMART" id="SM00198">
    <property type="entry name" value="SCP"/>
    <property type="match status" value="1"/>
</dbReference>
<feature type="chain" id="PRO_5041315028" description="SCP domain-containing protein" evidence="1">
    <location>
        <begin position="17"/>
        <end position="255"/>
    </location>
</feature>
<dbReference type="CDD" id="cd05380">
    <property type="entry name" value="CAP_euk"/>
    <property type="match status" value="1"/>
</dbReference>
<accession>A0AA36GNQ0</accession>
<evidence type="ECO:0000313" key="3">
    <source>
        <dbReference type="EMBL" id="CAJ0595516.1"/>
    </source>
</evidence>
<sequence length="255" mass="28867">MLLLLITLIFLQKGGAISLDLLLQNWNFYPWKFLPKGKAEWTFCQMSPAVINAVTDSHNKLRAKVAKRNLRNAFFEGIPGSKTLFKLKYDCTHEQLARGTIGNDCKHSSNYMKKIGKGENFIRYKVAKKPNVAKQKKLFARAVESWMNTVKRPLSSGVVYTDTDTEPFANMIYNKTLKFGCSFLFCDETRWAALACVYDNRPKSGKPLYWADSRSSTGCERSEPCKEVIGGTDVNCDTFSGLCDQDPPTSRRSKL</sequence>
<dbReference type="EMBL" id="CATQJL010000112">
    <property type="protein sequence ID" value="CAJ0595516.1"/>
    <property type="molecule type" value="Genomic_DNA"/>
</dbReference>
<dbReference type="SUPFAM" id="SSF55797">
    <property type="entry name" value="PR-1-like"/>
    <property type="match status" value="1"/>
</dbReference>
<dbReference type="Pfam" id="PF00188">
    <property type="entry name" value="CAP"/>
    <property type="match status" value="1"/>
</dbReference>
<reference evidence="3" key="1">
    <citation type="submission" date="2023-07" db="EMBL/GenBank/DDBJ databases">
        <authorList>
            <consortium name="CYATHOMIX"/>
        </authorList>
    </citation>
    <scope>NUCLEOTIDE SEQUENCE</scope>
    <source>
        <strain evidence="3">N/A</strain>
    </source>
</reference>
<keyword evidence="1" id="KW-0732">Signal</keyword>
<feature type="domain" description="SCP" evidence="2">
    <location>
        <begin position="49"/>
        <end position="203"/>
    </location>
</feature>
<evidence type="ECO:0000313" key="4">
    <source>
        <dbReference type="Proteomes" id="UP001176961"/>
    </source>
</evidence>
<protein>
    <recommendedName>
        <fullName evidence="2">SCP domain-containing protein</fullName>
    </recommendedName>
</protein>
<dbReference type="InterPro" id="IPR035940">
    <property type="entry name" value="CAP_sf"/>
</dbReference>
<organism evidence="3 4">
    <name type="scientific">Cylicocyclus nassatus</name>
    <name type="common">Nematode worm</name>
    <dbReference type="NCBI Taxonomy" id="53992"/>
    <lineage>
        <taxon>Eukaryota</taxon>
        <taxon>Metazoa</taxon>
        <taxon>Ecdysozoa</taxon>
        <taxon>Nematoda</taxon>
        <taxon>Chromadorea</taxon>
        <taxon>Rhabditida</taxon>
        <taxon>Rhabditina</taxon>
        <taxon>Rhabditomorpha</taxon>
        <taxon>Strongyloidea</taxon>
        <taxon>Strongylidae</taxon>
        <taxon>Cylicocyclus</taxon>
    </lineage>
</organism>
<comment type="caution">
    <text evidence="3">The sequence shown here is derived from an EMBL/GenBank/DDBJ whole genome shotgun (WGS) entry which is preliminary data.</text>
</comment>
<proteinExistence type="predicted"/>
<gene>
    <name evidence="3" type="ORF">CYNAS_LOCUS7499</name>
</gene>
<dbReference type="InterPro" id="IPR014044">
    <property type="entry name" value="CAP_dom"/>
</dbReference>
<evidence type="ECO:0000256" key="1">
    <source>
        <dbReference type="SAM" id="SignalP"/>
    </source>
</evidence>
<dbReference type="Proteomes" id="UP001176961">
    <property type="component" value="Unassembled WGS sequence"/>
</dbReference>
<feature type="signal peptide" evidence="1">
    <location>
        <begin position="1"/>
        <end position="16"/>
    </location>
</feature>
<name>A0AA36GNQ0_CYLNA</name>
<dbReference type="Gene3D" id="3.40.33.10">
    <property type="entry name" value="CAP"/>
    <property type="match status" value="1"/>
</dbReference>
<dbReference type="AlphaFoldDB" id="A0AA36GNQ0"/>